<protein>
    <recommendedName>
        <fullName evidence="2">Barstar (barnase inhibitor) domain-containing protein</fullName>
    </recommendedName>
</protein>
<accession>A0ABP8KG58</accession>
<evidence type="ECO:0000313" key="3">
    <source>
        <dbReference type="EMBL" id="GAA4405956.1"/>
    </source>
</evidence>
<keyword evidence="4" id="KW-1185">Reference proteome</keyword>
<reference evidence="4" key="1">
    <citation type="journal article" date="2019" name="Int. J. Syst. Evol. Microbiol.">
        <title>The Global Catalogue of Microorganisms (GCM) 10K type strain sequencing project: providing services to taxonomists for standard genome sequencing and annotation.</title>
        <authorList>
            <consortium name="The Broad Institute Genomics Platform"/>
            <consortium name="The Broad Institute Genome Sequencing Center for Infectious Disease"/>
            <person name="Wu L."/>
            <person name="Ma J."/>
        </authorList>
    </citation>
    <scope>NUCLEOTIDE SEQUENCE [LARGE SCALE GENOMIC DNA]</scope>
    <source>
        <strain evidence="4">JCM 17688</strain>
    </source>
</reference>
<dbReference type="Gene3D" id="3.30.370.10">
    <property type="entry name" value="Barstar-like"/>
    <property type="match status" value="1"/>
</dbReference>
<organism evidence="3 4">
    <name type="scientific">Tsukamurella soli</name>
    <dbReference type="NCBI Taxonomy" id="644556"/>
    <lineage>
        <taxon>Bacteria</taxon>
        <taxon>Bacillati</taxon>
        <taxon>Actinomycetota</taxon>
        <taxon>Actinomycetes</taxon>
        <taxon>Mycobacteriales</taxon>
        <taxon>Tsukamurellaceae</taxon>
        <taxon>Tsukamurella</taxon>
    </lineage>
</organism>
<dbReference type="EMBL" id="BAABFR010000147">
    <property type="protein sequence ID" value="GAA4405956.1"/>
    <property type="molecule type" value="Genomic_DNA"/>
</dbReference>
<evidence type="ECO:0000259" key="2">
    <source>
        <dbReference type="Pfam" id="PF01337"/>
    </source>
</evidence>
<feature type="domain" description="Barstar (barnase inhibitor)" evidence="2">
    <location>
        <begin position="34"/>
        <end position="116"/>
    </location>
</feature>
<dbReference type="SUPFAM" id="SSF52038">
    <property type="entry name" value="Barstar-related"/>
    <property type="match status" value="1"/>
</dbReference>
<name>A0ABP8KG58_9ACTN</name>
<gene>
    <name evidence="3" type="ORF">GCM10023147_49300</name>
</gene>
<comment type="caution">
    <text evidence="3">The sequence shown here is derived from an EMBL/GenBank/DDBJ whole genome shotgun (WGS) entry which is preliminary data.</text>
</comment>
<dbReference type="Proteomes" id="UP001500635">
    <property type="component" value="Unassembled WGS sequence"/>
</dbReference>
<proteinExistence type="inferred from homology"/>
<evidence type="ECO:0000256" key="1">
    <source>
        <dbReference type="ARBA" id="ARBA00006845"/>
    </source>
</evidence>
<sequence>MSNTLSAFLAEPAGAVLSAAPGLDALRYRPAPTVRVVRGSRMRTKAALLDELAAALQFPLHFGGNWDALADCLGDLDWIRASGTVVLAVAEAEQVLADQPAELATLASVLADATGDGARLAVLLHASGGDPAAVRKTWGDAGLALTVAG</sequence>
<evidence type="ECO:0000313" key="4">
    <source>
        <dbReference type="Proteomes" id="UP001500635"/>
    </source>
</evidence>
<dbReference type="InterPro" id="IPR000468">
    <property type="entry name" value="Barstar"/>
</dbReference>
<comment type="similarity">
    <text evidence="1">Belongs to the barstar family.</text>
</comment>
<dbReference type="InterPro" id="IPR035905">
    <property type="entry name" value="Barstar-like_sf"/>
</dbReference>
<dbReference type="RefSeq" id="WP_345001281.1">
    <property type="nucleotide sequence ID" value="NZ_BAABFR010000147.1"/>
</dbReference>
<dbReference type="Pfam" id="PF01337">
    <property type="entry name" value="Barstar"/>
    <property type="match status" value="1"/>
</dbReference>